<organism evidence="5 6">
    <name type="scientific">Aliibacillus thermotolerans</name>
    <dbReference type="NCBI Taxonomy" id="1834418"/>
    <lineage>
        <taxon>Bacteria</taxon>
        <taxon>Bacillati</taxon>
        <taxon>Bacillota</taxon>
        <taxon>Bacilli</taxon>
        <taxon>Bacillales</taxon>
        <taxon>Bacillaceae</taxon>
        <taxon>Aliibacillus</taxon>
    </lineage>
</organism>
<dbReference type="InterPro" id="IPR004143">
    <property type="entry name" value="BPL_LPL_catalytic"/>
</dbReference>
<dbReference type="GO" id="GO:0016874">
    <property type="term" value="F:ligase activity"/>
    <property type="evidence" value="ECO:0007669"/>
    <property type="project" value="UniProtKB-KW"/>
</dbReference>
<dbReference type="EC" id="2.3.1.204" evidence="3"/>
<dbReference type="InterPro" id="IPR050664">
    <property type="entry name" value="Octanoyltrans_LipM/LipL"/>
</dbReference>
<proteinExistence type="inferred from homology"/>
<dbReference type="PANTHER" id="PTHR43679:SF2">
    <property type="entry name" value="OCTANOYL-[GCVH]:PROTEIN N-OCTANOYLTRANSFERASE"/>
    <property type="match status" value="1"/>
</dbReference>
<accession>A0ABW0UB49</accession>
<dbReference type="EMBL" id="JBHSPF010000060">
    <property type="protein sequence ID" value="MFC5629544.1"/>
    <property type="molecule type" value="Genomic_DNA"/>
</dbReference>
<feature type="site" description="Lowers pKa of active site Cys" evidence="3">
    <location>
        <position position="154"/>
    </location>
</feature>
<evidence type="ECO:0000313" key="5">
    <source>
        <dbReference type="EMBL" id="MFC5629544.1"/>
    </source>
</evidence>
<keyword evidence="5" id="KW-0436">Ligase</keyword>
<dbReference type="Gene3D" id="3.30.930.10">
    <property type="entry name" value="Bira Bifunctional Protein, Domain 2"/>
    <property type="match status" value="1"/>
</dbReference>
<dbReference type="InterPro" id="IPR045864">
    <property type="entry name" value="aa-tRNA-synth_II/BPL/LPL"/>
</dbReference>
<evidence type="ECO:0000256" key="1">
    <source>
        <dbReference type="ARBA" id="ARBA00022679"/>
    </source>
</evidence>
<evidence type="ECO:0000313" key="6">
    <source>
        <dbReference type="Proteomes" id="UP001596143"/>
    </source>
</evidence>
<dbReference type="HAMAP" id="MF_02119">
    <property type="entry name" value="LipL"/>
    <property type="match status" value="1"/>
</dbReference>
<protein>
    <recommendedName>
        <fullName evidence="3">Octanoyl-[GcvH]:protein N-octanoyltransferase</fullName>
        <ecNumber evidence="3">2.3.1.204</ecNumber>
    </recommendedName>
    <alternativeName>
        <fullName evidence="3">Octanoyl-[GcvH]:E2 amidotransferase</fullName>
    </alternativeName>
</protein>
<comment type="miscellaneous">
    <text evidence="3">The reaction proceeds via a thioester-linked acyl-enzyme intermediate.</text>
</comment>
<dbReference type="SUPFAM" id="SSF55681">
    <property type="entry name" value="Class II aaRS and biotin synthetases"/>
    <property type="match status" value="1"/>
</dbReference>
<evidence type="ECO:0000256" key="3">
    <source>
        <dbReference type="HAMAP-Rule" id="MF_02119"/>
    </source>
</evidence>
<dbReference type="RefSeq" id="WP_270897400.1">
    <property type="nucleotide sequence ID" value="NZ_JBHSPF010000060.1"/>
</dbReference>
<keyword evidence="2 3" id="KW-0012">Acyltransferase</keyword>
<comment type="catalytic activity">
    <reaction evidence="3">
        <text>N(6)-octanoyl-L-lysyl-[glycine-cleavage complex H protein] + L-lysyl-[lipoyl-carrier protein] = N(6)-octanoyl-L-lysyl-[lipoyl-carrier protein] + L-lysyl-[glycine-cleavage complex H protein]</text>
        <dbReference type="Rhea" id="RHEA:20213"/>
        <dbReference type="Rhea" id="RHEA-COMP:10500"/>
        <dbReference type="Rhea" id="RHEA-COMP:10501"/>
        <dbReference type="Rhea" id="RHEA-COMP:10503"/>
        <dbReference type="Rhea" id="RHEA-COMP:10504"/>
        <dbReference type="ChEBI" id="CHEBI:29969"/>
        <dbReference type="ChEBI" id="CHEBI:78809"/>
        <dbReference type="EC" id="2.3.1.204"/>
    </reaction>
</comment>
<dbReference type="Pfam" id="PF21948">
    <property type="entry name" value="LplA-B_cat"/>
    <property type="match status" value="1"/>
</dbReference>
<evidence type="ECO:0000256" key="2">
    <source>
        <dbReference type="ARBA" id="ARBA00023315"/>
    </source>
</evidence>
<gene>
    <name evidence="3" type="primary">lipL</name>
    <name evidence="5" type="ORF">ACFPTR_11840</name>
</gene>
<comment type="function">
    <text evidence="3">Catalyzes the amidotransfer (transamidation) of the octanoyl moiety from octanoyl-GcvH to the lipoyl domain of the E2 subunit of lipoate-dependent enzymes.</text>
</comment>
<dbReference type="Proteomes" id="UP001596143">
    <property type="component" value="Unassembled WGS sequence"/>
</dbReference>
<comment type="caution">
    <text evidence="5">The sequence shown here is derived from an EMBL/GenBank/DDBJ whole genome shotgun (WGS) entry which is preliminary data.</text>
</comment>
<name>A0ABW0UB49_9BACI</name>
<dbReference type="PANTHER" id="PTHR43679">
    <property type="entry name" value="OCTANOYLTRANSFERASE LIPM-RELATED"/>
    <property type="match status" value="1"/>
</dbReference>
<dbReference type="CDD" id="cd16443">
    <property type="entry name" value="LplA"/>
    <property type="match status" value="1"/>
</dbReference>
<reference evidence="6" key="1">
    <citation type="journal article" date="2019" name="Int. J. Syst. Evol. Microbiol.">
        <title>The Global Catalogue of Microorganisms (GCM) 10K type strain sequencing project: providing services to taxonomists for standard genome sequencing and annotation.</title>
        <authorList>
            <consortium name="The Broad Institute Genomics Platform"/>
            <consortium name="The Broad Institute Genome Sequencing Center for Infectious Disease"/>
            <person name="Wu L."/>
            <person name="Ma J."/>
        </authorList>
    </citation>
    <scope>NUCLEOTIDE SEQUENCE [LARGE SCALE GENOMIC DNA]</scope>
    <source>
        <strain evidence="6">CGMCC 1.15790</strain>
    </source>
</reference>
<keyword evidence="6" id="KW-1185">Reference proteome</keyword>
<keyword evidence="1 3" id="KW-0808">Transferase</keyword>
<dbReference type="InterPro" id="IPR024897">
    <property type="entry name" value="LipL"/>
</dbReference>
<feature type="active site" description="Acyl-thioester intermediate" evidence="3">
    <location>
        <position position="142"/>
    </location>
</feature>
<comment type="similarity">
    <text evidence="3">Belongs to the octanoyltransferase LipL family.</text>
</comment>
<evidence type="ECO:0000259" key="4">
    <source>
        <dbReference type="PROSITE" id="PS51733"/>
    </source>
</evidence>
<sequence>MEMNQTWRFIDHSTSGLYTHPLQSFALDDTLCTATGEGSSLPVIRTWVHSNTVMLGIQDSRLPYLQDGLEEVKNNNYNVFVRNSGGLAVVLDEGIFNLSLIFKENKSFSIYDGYDFMWEVVKLMFHDAPAPIEAYEIVGSYCPGNYDLSIAGKKFAGISQRRIRGGVAVQIYMAVTGSGAARARLLKRFYERSLRGEKTRVEYPNIQPEVMASLSELYGEHISTSDVQWRLLTTFQKYGAIIKTSTLTEAEWQRFDHYYDRIIERNRKAMEKQQSK</sequence>
<feature type="domain" description="BPL/LPL catalytic" evidence="4">
    <location>
        <begin position="38"/>
        <end position="222"/>
    </location>
</feature>
<dbReference type="PROSITE" id="PS51733">
    <property type="entry name" value="BPL_LPL_CATALYTIC"/>
    <property type="match status" value="1"/>
</dbReference>
<comment type="pathway">
    <text evidence="3">Protein modification; protein lipoylation via endogenous pathway; protein N(6)-(lipoyl)lysine from octanoyl-[acyl-carrier-protein].</text>
</comment>